<dbReference type="Gene3D" id="3.40.50.2300">
    <property type="match status" value="1"/>
</dbReference>
<dbReference type="RefSeq" id="WP_246329794.1">
    <property type="nucleotide sequence ID" value="NZ_BLXZ01000004.1"/>
</dbReference>
<dbReference type="PROSITE" id="PS50109">
    <property type="entry name" value="HIS_KIN"/>
    <property type="match status" value="1"/>
</dbReference>
<feature type="domain" description="PAS" evidence="10">
    <location>
        <begin position="337"/>
        <end position="399"/>
    </location>
</feature>
<dbReference type="InterPro" id="IPR029016">
    <property type="entry name" value="GAF-like_dom_sf"/>
</dbReference>
<dbReference type="InterPro" id="IPR005467">
    <property type="entry name" value="His_kinase_dom"/>
</dbReference>
<dbReference type="SMART" id="SM00065">
    <property type="entry name" value="GAF"/>
    <property type="match status" value="1"/>
</dbReference>
<dbReference type="SMART" id="SM00387">
    <property type="entry name" value="HATPase_c"/>
    <property type="match status" value="1"/>
</dbReference>
<dbReference type="Proteomes" id="UP000587586">
    <property type="component" value="Unassembled WGS sequence"/>
</dbReference>
<dbReference type="Pfam" id="PF22588">
    <property type="entry name" value="dCache_1_like"/>
    <property type="match status" value="1"/>
</dbReference>
<evidence type="ECO:0000256" key="1">
    <source>
        <dbReference type="ARBA" id="ARBA00000085"/>
    </source>
</evidence>
<dbReference type="EMBL" id="BLXZ01000004">
    <property type="protein sequence ID" value="GFO68863.1"/>
    <property type="molecule type" value="Genomic_DNA"/>
</dbReference>
<feature type="domain" description="Histidine kinase" evidence="8">
    <location>
        <begin position="636"/>
        <end position="859"/>
    </location>
</feature>
<accession>A0A6V8NBE6</accession>
<keyword evidence="7" id="KW-0812">Transmembrane</keyword>
<dbReference type="PROSITE" id="PS50112">
    <property type="entry name" value="PAS"/>
    <property type="match status" value="1"/>
</dbReference>
<dbReference type="InterPro" id="IPR036890">
    <property type="entry name" value="HATPase_C_sf"/>
</dbReference>
<dbReference type="Gene3D" id="3.30.565.10">
    <property type="entry name" value="Histidine kinase-like ATPase, C-terminal domain"/>
    <property type="match status" value="1"/>
</dbReference>
<dbReference type="EC" id="2.7.13.3" evidence="2"/>
<dbReference type="CDD" id="cd12915">
    <property type="entry name" value="PDC2_DGC_like"/>
    <property type="match status" value="1"/>
</dbReference>
<keyword evidence="5" id="KW-0418">Kinase</keyword>
<dbReference type="PRINTS" id="PR00344">
    <property type="entry name" value="BCTRLSENSOR"/>
</dbReference>
<feature type="transmembrane region" description="Helical" evidence="7">
    <location>
        <begin position="12"/>
        <end position="32"/>
    </location>
</feature>
<dbReference type="InterPro" id="IPR011006">
    <property type="entry name" value="CheY-like_superfamily"/>
</dbReference>
<protein>
    <recommendedName>
        <fullName evidence="2">histidine kinase</fullName>
        <ecNumber evidence="2">2.7.13.3</ecNumber>
    </recommendedName>
</protein>
<dbReference type="Gene3D" id="3.30.450.20">
    <property type="entry name" value="PAS domain"/>
    <property type="match status" value="3"/>
</dbReference>
<dbReference type="Pfam" id="PF00072">
    <property type="entry name" value="Response_reg"/>
    <property type="match status" value="1"/>
</dbReference>
<dbReference type="PANTHER" id="PTHR43065">
    <property type="entry name" value="SENSOR HISTIDINE KINASE"/>
    <property type="match status" value="1"/>
</dbReference>
<dbReference type="Gene3D" id="3.30.450.40">
    <property type="match status" value="1"/>
</dbReference>
<dbReference type="AlphaFoldDB" id="A0A6V8NBE6"/>
<keyword evidence="7" id="KW-0472">Membrane</keyword>
<dbReference type="SUPFAM" id="SSF55781">
    <property type="entry name" value="GAF domain-like"/>
    <property type="match status" value="1"/>
</dbReference>
<keyword evidence="12" id="KW-1185">Reference proteome</keyword>
<feature type="domain" description="Response regulatory" evidence="9">
    <location>
        <begin position="883"/>
        <end position="999"/>
    </location>
</feature>
<dbReference type="InterPro" id="IPR054327">
    <property type="entry name" value="His-kinase-like_sensor"/>
</dbReference>
<dbReference type="Pfam" id="PF02518">
    <property type="entry name" value="HATPase_c"/>
    <property type="match status" value="1"/>
</dbReference>
<reference evidence="12" key="1">
    <citation type="submission" date="2020-06" db="EMBL/GenBank/DDBJ databases">
        <title>Draft genomic sequecing of Geomonas sp. Red745.</title>
        <authorList>
            <person name="Itoh H."/>
            <person name="Xu Z.X."/>
            <person name="Ushijima N."/>
            <person name="Masuda Y."/>
            <person name="Shiratori Y."/>
            <person name="Senoo K."/>
        </authorList>
    </citation>
    <scope>NUCLEOTIDE SEQUENCE [LARGE SCALE GENOMIC DNA]</scope>
    <source>
        <strain evidence="12">Red745</strain>
    </source>
</reference>
<comment type="caution">
    <text evidence="11">The sequence shown here is derived from an EMBL/GenBank/DDBJ whole genome shotgun (WGS) entry which is preliminary data.</text>
</comment>
<dbReference type="SUPFAM" id="SSF47384">
    <property type="entry name" value="Homodimeric domain of signal transducing histidine kinase"/>
    <property type="match status" value="1"/>
</dbReference>
<evidence type="ECO:0000256" key="6">
    <source>
        <dbReference type="PROSITE-ProRule" id="PRU00169"/>
    </source>
</evidence>
<dbReference type="SUPFAM" id="SSF52172">
    <property type="entry name" value="CheY-like"/>
    <property type="match status" value="1"/>
</dbReference>
<dbReference type="InterPro" id="IPR003594">
    <property type="entry name" value="HATPase_dom"/>
</dbReference>
<dbReference type="CDD" id="cd00156">
    <property type="entry name" value="REC"/>
    <property type="match status" value="1"/>
</dbReference>
<dbReference type="SUPFAM" id="SSF55785">
    <property type="entry name" value="PYP-like sensor domain (PAS domain)"/>
    <property type="match status" value="1"/>
</dbReference>
<evidence type="ECO:0000259" key="9">
    <source>
        <dbReference type="PROSITE" id="PS50110"/>
    </source>
</evidence>
<feature type="transmembrane region" description="Helical" evidence="7">
    <location>
        <begin position="292"/>
        <end position="310"/>
    </location>
</feature>
<evidence type="ECO:0000259" key="10">
    <source>
        <dbReference type="PROSITE" id="PS50112"/>
    </source>
</evidence>
<dbReference type="InterPro" id="IPR004358">
    <property type="entry name" value="Sig_transdc_His_kin-like_C"/>
</dbReference>
<dbReference type="SMART" id="SM00091">
    <property type="entry name" value="PAS"/>
    <property type="match status" value="1"/>
</dbReference>
<dbReference type="Pfam" id="PF13185">
    <property type="entry name" value="GAF_2"/>
    <property type="match status" value="1"/>
</dbReference>
<organism evidence="11 12">
    <name type="scientific">Geomonas limicola</name>
    <dbReference type="NCBI Taxonomy" id="2740186"/>
    <lineage>
        <taxon>Bacteria</taxon>
        <taxon>Pseudomonadati</taxon>
        <taxon>Thermodesulfobacteriota</taxon>
        <taxon>Desulfuromonadia</taxon>
        <taxon>Geobacterales</taxon>
        <taxon>Geobacteraceae</taxon>
        <taxon>Geomonas</taxon>
    </lineage>
</organism>
<dbReference type="InterPro" id="IPR036097">
    <property type="entry name" value="HisK_dim/P_sf"/>
</dbReference>
<keyword evidence="3 6" id="KW-0597">Phosphoprotein</keyword>
<dbReference type="SUPFAM" id="SSF55874">
    <property type="entry name" value="ATPase domain of HSP90 chaperone/DNA topoisomerase II/histidine kinase"/>
    <property type="match status" value="1"/>
</dbReference>
<evidence type="ECO:0000256" key="7">
    <source>
        <dbReference type="SAM" id="Phobius"/>
    </source>
</evidence>
<dbReference type="InterPro" id="IPR000014">
    <property type="entry name" value="PAS"/>
</dbReference>
<feature type="modified residue" description="4-aspartylphosphate" evidence="6">
    <location>
        <position position="934"/>
    </location>
</feature>
<evidence type="ECO:0000256" key="4">
    <source>
        <dbReference type="ARBA" id="ARBA00022679"/>
    </source>
</evidence>
<dbReference type="Pfam" id="PF13426">
    <property type="entry name" value="PAS_9"/>
    <property type="match status" value="1"/>
</dbReference>
<dbReference type="SMART" id="SM00388">
    <property type="entry name" value="HisKA"/>
    <property type="match status" value="1"/>
</dbReference>
<proteinExistence type="predicted"/>
<dbReference type="InterPro" id="IPR003018">
    <property type="entry name" value="GAF"/>
</dbReference>
<gene>
    <name evidence="11" type="ORF">GMLC_24420</name>
</gene>
<evidence type="ECO:0000256" key="3">
    <source>
        <dbReference type="ARBA" id="ARBA00022553"/>
    </source>
</evidence>
<sequence length="1001" mass="110620">MTPSISQIKKRVRYGVGLILAAVLGISIWSIVSERANALTAAEKLASGYVRALAEHSQSAFSEADSMLRVLQKEIERSGGLERVDHAELLREMRVQVSQVPQIGSLFLVDRAGNLRLNSGSAAFQKINISDREYFKTYLEHPQLGLSISKPILSRLVHRWRFNLMRPLNEPGTPFAGLVALGFETQFFSSFFSQGTLGPRGRVVLIRADGTPLVYAPYREDGFAIDFTKSTLFREKLPNSPAGVYHVRNPLTFNQPYIAAYQRLERFPVVALVTLHEGDVLAPWAQKAATQMSLMLGLCLVLLVLTWLFFRHLDRLELALVTVSDQQRQLGIKAAQIDAASEAILLLDLEGRLTQFNHALCSMTGYSPDELLGRRLHEIEPREYAQRVNENLAQLQASGKASFESAYLTKGGKVVPIEVTCRVMESQGREVVLSIARDITQRKRDQLREQTRRDLLEQIASGVALDEVLEGIVRFAEQELPGALFSVLLADERGERLCRGGEPSLPPVPQLAGDATLSAEGTGSCGNTAYLKERVVIDDIAAHPYWKEFQPAHAAGLKSCWSEPVLSADGELLGALAIYHREVRSPSDEEISLIVSAAHLASIAIGRVRGEERRRSLEEQLRQAHKIEAVGQLAAGVAHDFNNLLTPIFVYADMIRSSLGEAAPQVRQIEAMLKAAHKAADLTRKLLSFGRRQVMHMEPLDLNEVITSFGDIMRTTVKESISFELRLTDESAWVLADRGQLEQVLLNFAVNAQDAITGNGAITVETGHLVLDDEYARLHAGVKPGRYVLLAFSDNGCGMAEETLRHIYEPFFTTKESGRGTGLGLATVYGVVKQHDGYIEVWSRPGQGTTFKVFLPLAGPAAGHTPLEERGTAARRTLGSGKSILLVEDNALIRDMARDLLEGYGYRTLVAGTPLAALELATRPEEHIDLLVSDVVLPEMNGPELYERVLEYHPRLPVLYISGYTGNVVLHKSTMEMETSFLTKPFTLEQFLARIRGILGD</sequence>
<dbReference type="NCBIfam" id="TIGR00229">
    <property type="entry name" value="sensory_box"/>
    <property type="match status" value="1"/>
</dbReference>
<dbReference type="CDD" id="cd12914">
    <property type="entry name" value="PDC1_DGC_like"/>
    <property type="match status" value="1"/>
</dbReference>
<dbReference type="Gene3D" id="1.10.287.130">
    <property type="match status" value="1"/>
</dbReference>
<dbReference type="InterPro" id="IPR003661">
    <property type="entry name" value="HisK_dim/P_dom"/>
</dbReference>
<dbReference type="CDD" id="cd00130">
    <property type="entry name" value="PAS"/>
    <property type="match status" value="1"/>
</dbReference>
<evidence type="ECO:0000256" key="5">
    <source>
        <dbReference type="ARBA" id="ARBA00022777"/>
    </source>
</evidence>
<evidence type="ECO:0000313" key="12">
    <source>
        <dbReference type="Proteomes" id="UP000587586"/>
    </source>
</evidence>
<dbReference type="InterPro" id="IPR001789">
    <property type="entry name" value="Sig_transdc_resp-reg_receiver"/>
</dbReference>
<evidence type="ECO:0000256" key="2">
    <source>
        <dbReference type="ARBA" id="ARBA00012438"/>
    </source>
</evidence>
<dbReference type="PROSITE" id="PS50110">
    <property type="entry name" value="RESPONSE_REGULATORY"/>
    <property type="match status" value="1"/>
</dbReference>
<evidence type="ECO:0000259" key="8">
    <source>
        <dbReference type="PROSITE" id="PS50109"/>
    </source>
</evidence>
<dbReference type="InterPro" id="IPR035965">
    <property type="entry name" value="PAS-like_dom_sf"/>
</dbReference>
<dbReference type="GO" id="GO:0000155">
    <property type="term" value="F:phosphorelay sensor kinase activity"/>
    <property type="evidence" value="ECO:0007669"/>
    <property type="project" value="InterPro"/>
</dbReference>
<evidence type="ECO:0000313" key="11">
    <source>
        <dbReference type="EMBL" id="GFO68863.1"/>
    </source>
</evidence>
<name>A0A6V8NBE6_9BACT</name>
<keyword evidence="7" id="KW-1133">Transmembrane helix</keyword>
<keyword evidence="4" id="KW-0808">Transferase</keyword>
<dbReference type="SMART" id="SM00448">
    <property type="entry name" value="REC"/>
    <property type="match status" value="1"/>
</dbReference>
<dbReference type="PANTHER" id="PTHR43065:SF42">
    <property type="entry name" value="TWO-COMPONENT SENSOR PPRA"/>
    <property type="match status" value="1"/>
</dbReference>
<comment type="catalytic activity">
    <reaction evidence="1">
        <text>ATP + protein L-histidine = ADP + protein N-phospho-L-histidine.</text>
        <dbReference type="EC" id="2.7.13.3"/>
    </reaction>
</comment>